<gene>
    <name evidence="5" type="ordered locus">FraEuI1c_4187</name>
</gene>
<reference evidence="5 6" key="1">
    <citation type="submission" date="2010-10" db="EMBL/GenBank/DDBJ databases">
        <title>Complete sequence of Frankia sp. EuI1c.</title>
        <authorList>
            <consortium name="US DOE Joint Genome Institute"/>
            <person name="Lucas S."/>
            <person name="Copeland A."/>
            <person name="Lapidus A."/>
            <person name="Cheng J.-F."/>
            <person name="Bruce D."/>
            <person name="Goodwin L."/>
            <person name="Pitluck S."/>
            <person name="Chertkov O."/>
            <person name="Detter J.C."/>
            <person name="Han C."/>
            <person name="Tapia R."/>
            <person name="Land M."/>
            <person name="Hauser L."/>
            <person name="Jeffries C."/>
            <person name="Kyrpides N."/>
            <person name="Ivanova N."/>
            <person name="Mikhailova N."/>
            <person name="Beauchemin N."/>
            <person name="Sen A."/>
            <person name="Sur S.A."/>
            <person name="Gtari M."/>
            <person name="Wall L."/>
            <person name="Tisa L."/>
            <person name="Woyke T."/>
        </authorList>
    </citation>
    <scope>NUCLEOTIDE SEQUENCE [LARGE SCALE GENOMIC DNA]</scope>
    <source>
        <strain evidence="6">DSM 45817 / CECT 9037 / EuI1c</strain>
    </source>
</reference>
<evidence type="ECO:0000256" key="3">
    <source>
        <dbReference type="SAM" id="SignalP"/>
    </source>
</evidence>
<dbReference type="AlphaFoldDB" id="E3JAJ4"/>
<dbReference type="Proteomes" id="UP000002484">
    <property type="component" value="Chromosome"/>
</dbReference>
<protein>
    <submittedName>
        <fullName evidence="5">ABC-type branched-chain amino acid transport systems periplasmic component-like protein</fullName>
    </submittedName>
</protein>
<evidence type="ECO:0000256" key="1">
    <source>
        <dbReference type="ARBA" id="ARBA00010062"/>
    </source>
</evidence>
<evidence type="ECO:0000313" key="5">
    <source>
        <dbReference type="EMBL" id="ADP82186.1"/>
    </source>
</evidence>
<dbReference type="InterPro" id="IPR028081">
    <property type="entry name" value="Leu-bd"/>
</dbReference>
<dbReference type="OrthoDB" id="3217135at2"/>
<dbReference type="SUPFAM" id="SSF53822">
    <property type="entry name" value="Periplasmic binding protein-like I"/>
    <property type="match status" value="1"/>
</dbReference>
<sequence length="447" mass="45820" precursor="true">MRRPHRVALVVTVACAVGLAGCGGSSGGGSAAPVTVDPALTKLGPDHGWSQTNVTADAASLKCNTAASDPNRGITATSIKIGGLVSVTSPAGAAMGDTTAGAAARFGRANADGGVNGRKIDFLDVRDDGSDAARDADQAKAIVEKDKPFASIVATTNGNYLDSFCSGDMPFFGWGNNTGFCGNVIGFGITGCQTPATGSQRAVDTTGGLLVGKSVPAGAAKTLALIGLDNDAARQGLVTVRQSFDIAGFKTVYNKSPIPVSGLTDPTSIVSEVMTADAGKPPAVVFFISQFNDAIKLTGALKAAGYKGTIVSPIYDPRVSGLKEFDDTYALLQWQGGFNTDIPAVAQMVADFKKYSPDAALSLTAVAGYWAADMLVTGLQKAGKDLTVDSFLKTLNTDYSNYVPGALPETRWPVNHVAPAPCETVAHLTNGTWSAGPLQCGAVTRTN</sequence>
<evidence type="ECO:0000259" key="4">
    <source>
        <dbReference type="Pfam" id="PF13458"/>
    </source>
</evidence>
<dbReference type="Gene3D" id="3.40.50.2300">
    <property type="match status" value="2"/>
</dbReference>
<keyword evidence="2 3" id="KW-0732">Signal</keyword>
<dbReference type="Pfam" id="PF13458">
    <property type="entry name" value="Peripla_BP_6"/>
    <property type="match status" value="1"/>
</dbReference>
<feature type="domain" description="Leucine-binding protein" evidence="4">
    <location>
        <begin position="78"/>
        <end position="397"/>
    </location>
</feature>
<dbReference type="PANTHER" id="PTHR47235">
    <property type="entry name" value="BLR6548 PROTEIN"/>
    <property type="match status" value="1"/>
</dbReference>
<dbReference type="PROSITE" id="PS51257">
    <property type="entry name" value="PROKAR_LIPOPROTEIN"/>
    <property type="match status" value="1"/>
</dbReference>
<organism evidence="5 6">
    <name type="scientific">Pseudofrankia inefficax (strain DSM 45817 / CECT 9037 / DDB 130130 / EuI1c)</name>
    <name type="common">Frankia inefficax</name>
    <dbReference type="NCBI Taxonomy" id="298654"/>
    <lineage>
        <taxon>Bacteria</taxon>
        <taxon>Bacillati</taxon>
        <taxon>Actinomycetota</taxon>
        <taxon>Actinomycetes</taxon>
        <taxon>Frankiales</taxon>
        <taxon>Frankiaceae</taxon>
        <taxon>Pseudofrankia</taxon>
    </lineage>
</organism>
<dbReference type="PANTHER" id="PTHR47235:SF1">
    <property type="entry name" value="BLR6548 PROTEIN"/>
    <property type="match status" value="1"/>
</dbReference>
<name>E3JAJ4_PSEI1</name>
<evidence type="ECO:0000256" key="2">
    <source>
        <dbReference type="ARBA" id="ARBA00022729"/>
    </source>
</evidence>
<evidence type="ECO:0000313" key="6">
    <source>
        <dbReference type="Proteomes" id="UP000002484"/>
    </source>
</evidence>
<dbReference type="HOGENOM" id="CLU_608013_0_0_11"/>
<dbReference type="EMBL" id="CP002299">
    <property type="protein sequence ID" value="ADP82186.1"/>
    <property type="molecule type" value="Genomic_DNA"/>
</dbReference>
<dbReference type="InParanoid" id="E3JAJ4"/>
<dbReference type="STRING" id="298654.FraEuI1c_4187"/>
<dbReference type="eggNOG" id="COG0683">
    <property type="taxonomic scope" value="Bacteria"/>
</dbReference>
<dbReference type="InterPro" id="IPR028082">
    <property type="entry name" value="Peripla_BP_I"/>
</dbReference>
<proteinExistence type="inferred from homology"/>
<keyword evidence="6" id="KW-1185">Reference proteome</keyword>
<feature type="signal peptide" evidence="3">
    <location>
        <begin position="1"/>
        <end position="31"/>
    </location>
</feature>
<dbReference type="KEGG" id="fri:FraEuI1c_4187"/>
<feature type="chain" id="PRO_5003172368" evidence="3">
    <location>
        <begin position="32"/>
        <end position="447"/>
    </location>
</feature>
<accession>E3JAJ4</accession>
<comment type="similarity">
    <text evidence="1">Belongs to the leucine-binding protein family.</text>
</comment>
<dbReference type="RefSeq" id="WP_013425304.1">
    <property type="nucleotide sequence ID" value="NC_014666.1"/>
</dbReference>